<dbReference type="EMBL" id="RZUL01000008">
    <property type="protein sequence ID" value="RVT39283.1"/>
    <property type="molecule type" value="Genomic_DNA"/>
</dbReference>
<dbReference type="OrthoDB" id="9806180at2"/>
<dbReference type="AlphaFoldDB" id="A0A437J3T8"/>
<dbReference type="InterPro" id="IPR029058">
    <property type="entry name" value="AB_hydrolase_fold"/>
</dbReference>
<dbReference type="Proteomes" id="UP000282977">
    <property type="component" value="Unassembled WGS sequence"/>
</dbReference>
<comment type="similarity">
    <text evidence="1">Belongs to the 'GDXG' lipolytic enzyme family.</text>
</comment>
<dbReference type="SUPFAM" id="SSF53474">
    <property type="entry name" value="alpha/beta-Hydrolases"/>
    <property type="match status" value="1"/>
</dbReference>
<evidence type="ECO:0000313" key="6">
    <source>
        <dbReference type="Proteomes" id="UP000282977"/>
    </source>
</evidence>
<keyword evidence="2 5" id="KW-0378">Hydrolase</keyword>
<evidence type="ECO:0000259" key="4">
    <source>
        <dbReference type="Pfam" id="PF07859"/>
    </source>
</evidence>
<proteinExistence type="inferred from homology"/>
<evidence type="ECO:0000256" key="1">
    <source>
        <dbReference type="ARBA" id="ARBA00010515"/>
    </source>
</evidence>
<dbReference type="PANTHER" id="PTHR48081:SF30">
    <property type="entry name" value="ACETYL-HYDROLASE LIPR-RELATED"/>
    <property type="match status" value="1"/>
</dbReference>
<dbReference type="Gene3D" id="3.40.50.1820">
    <property type="entry name" value="alpha/beta hydrolase"/>
    <property type="match status" value="1"/>
</dbReference>
<dbReference type="GO" id="GO:0004806">
    <property type="term" value="F:triacylglycerol lipase activity"/>
    <property type="evidence" value="ECO:0007669"/>
    <property type="project" value="TreeGrafter"/>
</dbReference>
<reference evidence="5 6" key="1">
    <citation type="submission" date="2019-01" db="EMBL/GenBank/DDBJ databases">
        <authorList>
            <person name="Chen W.-M."/>
        </authorList>
    </citation>
    <scope>NUCLEOTIDE SEQUENCE [LARGE SCALE GENOMIC DNA]</scope>
    <source>
        <strain evidence="5 6">TLA-22</strain>
    </source>
</reference>
<accession>A0A437J3T8</accession>
<dbReference type="InterPro" id="IPR002168">
    <property type="entry name" value="Lipase_GDXG_HIS_AS"/>
</dbReference>
<evidence type="ECO:0000313" key="5">
    <source>
        <dbReference type="EMBL" id="RVT39283.1"/>
    </source>
</evidence>
<evidence type="ECO:0000256" key="3">
    <source>
        <dbReference type="PROSITE-ProRule" id="PRU10038"/>
    </source>
</evidence>
<dbReference type="RefSeq" id="WP_127691869.1">
    <property type="nucleotide sequence ID" value="NZ_RZUL01000008.1"/>
</dbReference>
<name>A0A437J3T8_9SPHN</name>
<dbReference type="PROSITE" id="PS01174">
    <property type="entry name" value="LIPASE_GDXG_SER"/>
    <property type="match status" value="1"/>
</dbReference>
<evidence type="ECO:0000256" key="2">
    <source>
        <dbReference type="ARBA" id="ARBA00022801"/>
    </source>
</evidence>
<dbReference type="Pfam" id="PF07859">
    <property type="entry name" value="Abhydrolase_3"/>
    <property type="match status" value="1"/>
</dbReference>
<feature type="domain" description="Alpha/beta hydrolase fold-3" evidence="4">
    <location>
        <begin position="68"/>
        <end position="269"/>
    </location>
</feature>
<dbReference type="InterPro" id="IPR013094">
    <property type="entry name" value="AB_hydrolase_3"/>
</dbReference>
<keyword evidence="6" id="KW-1185">Reference proteome</keyword>
<sequence>MSDQERLAIEDKVRNAGLDSEDVAVTRANYERLGTTTPLVEGVIAEPGTIAGLPVEYLRPVQDLGGIILFFHGGGYMIGSLNTHRGLASHLAFAAGATVIAVDYRLAPEHVFPAASDDCLAVYKALLAEGHGAKTITLAGDSAGGALVVATLMSARDAGLSLPAAAYLMSPFVDLTGSGESRLPKMNVDVVVRPGMIEGMGGAYLNGVATDNPTASPLFGEYAGLPPLLVHVGSYETILDDSMRLARKAAMADISVELKVWPKMPHVFQLFAGELEEGRQSLHEAGEFLRTHLG</sequence>
<feature type="active site" evidence="3">
    <location>
        <position position="142"/>
    </location>
</feature>
<comment type="caution">
    <text evidence="5">The sequence shown here is derived from an EMBL/GenBank/DDBJ whole genome shotgun (WGS) entry which is preliminary data.</text>
</comment>
<organism evidence="5 6">
    <name type="scientific">Sphingobium algorifonticola</name>
    <dbReference type="NCBI Taxonomy" id="2008318"/>
    <lineage>
        <taxon>Bacteria</taxon>
        <taxon>Pseudomonadati</taxon>
        <taxon>Pseudomonadota</taxon>
        <taxon>Alphaproteobacteria</taxon>
        <taxon>Sphingomonadales</taxon>
        <taxon>Sphingomonadaceae</taxon>
        <taxon>Sphingobium</taxon>
    </lineage>
</organism>
<dbReference type="PANTHER" id="PTHR48081">
    <property type="entry name" value="AB HYDROLASE SUPERFAMILY PROTEIN C4A8.06C"/>
    <property type="match status" value="1"/>
</dbReference>
<protein>
    <submittedName>
        <fullName evidence="5">Alpha/beta hydrolase</fullName>
    </submittedName>
</protein>
<dbReference type="InterPro" id="IPR050300">
    <property type="entry name" value="GDXG_lipolytic_enzyme"/>
</dbReference>
<dbReference type="InterPro" id="IPR033140">
    <property type="entry name" value="Lipase_GDXG_put_SER_AS"/>
</dbReference>
<dbReference type="PROSITE" id="PS01173">
    <property type="entry name" value="LIPASE_GDXG_HIS"/>
    <property type="match status" value="1"/>
</dbReference>
<gene>
    <name evidence="5" type="ORF">ENE74_15775</name>
</gene>